<organism evidence="1 2">
    <name type="scientific">Paraburkholderia humisilvae</name>
    <dbReference type="NCBI Taxonomy" id="627669"/>
    <lineage>
        <taxon>Bacteria</taxon>
        <taxon>Pseudomonadati</taxon>
        <taxon>Pseudomonadota</taxon>
        <taxon>Betaproteobacteria</taxon>
        <taxon>Burkholderiales</taxon>
        <taxon>Burkholderiaceae</taxon>
        <taxon>Paraburkholderia</taxon>
    </lineage>
</organism>
<gene>
    <name evidence="1" type="ORF">LMG29542_06588</name>
</gene>
<dbReference type="EMBL" id="CADIKH010000051">
    <property type="protein sequence ID" value="CAB3771342.1"/>
    <property type="molecule type" value="Genomic_DNA"/>
</dbReference>
<name>A0A6J5F1B8_9BURK</name>
<evidence type="ECO:0000313" key="1">
    <source>
        <dbReference type="EMBL" id="CAB3771342.1"/>
    </source>
</evidence>
<dbReference type="Proteomes" id="UP000494363">
    <property type="component" value="Unassembled WGS sequence"/>
</dbReference>
<reference evidence="1 2" key="1">
    <citation type="submission" date="2020-04" db="EMBL/GenBank/DDBJ databases">
        <authorList>
            <person name="De Canck E."/>
        </authorList>
    </citation>
    <scope>NUCLEOTIDE SEQUENCE [LARGE SCALE GENOMIC DNA]</scope>
    <source>
        <strain evidence="1 2">LMG 29542</strain>
    </source>
</reference>
<accession>A0A6J5F1B8</accession>
<sequence>MAAFGAFPLTCDEADYCVDRGNPWSATSLPAFPNHWISHGRKKR</sequence>
<keyword evidence="2" id="KW-1185">Reference proteome</keyword>
<proteinExistence type="predicted"/>
<evidence type="ECO:0000313" key="2">
    <source>
        <dbReference type="Proteomes" id="UP000494363"/>
    </source>
</evidence>
<dbReference type="AlphaFoldDB" id="A0A6J5F1B8"/>
<protein>
    <submittedName>
        <fullName evidence="1">Uncharacterized protein</fullName>
    </submittedName>
</protein>